<sequence>MALILEISEIVKGSGTKQTKLLSEILLNMKEFKSRRAYSEYAPCLDFGNPASRHAISETLYDLWHYCQKIDIPLLNMLVVLKDKGLPSIGVEKWYNQHFNTLNKYNEYCDLHARLAEFVLQNEIVVLK</sequence>
<evidence type="ECO:0000313" key="1">
    <source>
        <dbReference type="EMBL" id="QXE89192.1"/>
    </source>
</evidence>
<evidence type="ECO:0000313" key="2">
    <source>
        <dbReference type="Proteomes" id="UP000683559"/>
    </source>
</evidence>
<dbReference type="Proteomes" id="UP000683559">
    <property type="component" value="Chromosome"/>
</dbReference>
<proteinExistence type="predicted"/>
<organism evidence="1 2">
    <name type="scientific">Geomonas subterranea</name>
    <dbReference type="NCBI Taxonomy" id="2847989"/>
    <lineage>
        <taxon>Bacteria</taxon>
        <taxon>Pseudomonadati</taxon>
        <taxon>Thermodesulfobacteriota</taxon>
        <taxon>Desulfuromonadia</taxon>
        <taxon>Geobacterales</taxon>
        <taxon>Geobacteraceae</taxon>
        <taxon>Geomonas</taxon>
    </lineage>
</organism>
<dbReference type="EMBL" id="CP077683">
    <property type="protein sequence ID" value="QXE89192.1"/>
    <property type="molecule type" value="Genomic_DNA"/>
</dbReference>
<keyword evidence="2" id="KW-1185">Reference proteome</keyword>
<name>A0ABX8LBY9_9BACT</name>
<accession>A0ABX8LBY9</accession>
<gene>
    <name evidence="1" type="ORF">KP001_12010</name>
</gene>
<dbReference type="RefSeq" id="WP_217285884.1">
    <property type="nucleotide sequence ID" value="NZ_CP077683.1"/>
</dbReference>
<reference evidence="1 2" key="1">
    <citation type="submission" date="2021-06" db="EMBL/GenBank/DDBJ databases">
        <title>Gemonas diversity in paddy soil.</title>
        <authorList>
            <person name="Liu G."/>
        </authorList>
    </citation>
    <scope>NUCLEOTIDE SEQUENCE [LARGE SCALE GENOMIC DNA]</scope>
    <source>
        <strain evidence="1 2">RG2</strain>
    </source>
</reference>
<protein>
    <submittedName>
        <fullName evidence="1">Uncharacterized protein</fullName>
    </submittedName>
</protein>